<gene>
    <name evidence="3" type="ORF">DIZ78_04695</name>
</gene>
<keyword evidence="2" id="KW-0732">Signal</keyword>
<dbReference type="AlphaFoldDB" id="A0A370DRZ5"/>
<accession>A0A370DRZ5</accession>
<protein>
    <submittedName>
        <fullName evidence="3">Uncharacterized protein</fullName>
    </submittedName>
</protein>
<evidence type="ECO:0000313" key="3">
    <source>
        <dbReference type="EMBL" id="RDH87842.1"/>
    </source>
</evidence>
<feature type="compositionally biased region" description="Low complexity" evidence="1">
    <location>
        <begin position="154"/>
        <end position="166"/>
    </location>
</feature>
<evidence type="ECO:0000256" key="1">
    <source>
        <dbReference type="SAM" id="MobiDB-lite"/>
    </source>
</evidence>
<feature type="signal peptide" evidence="2">
    <location>
        <begin position="1"/>
        <end position="27"/>
    </location>
</feature>
<dbReference type="Proteomes" id="UP000254771">
    <property type="component" value="Unassembled WGS sequence"/>
</dbReference>
<reference evidence="3 4" key="1">
    <citation type="journal article" date="2018" name="ISME J.">
        <title>Endosymbiont genomes yield clues of tubeworm success.</title>
        <authorList>
            <person name="Li Y."/>
            <person name="Liles M.R."/>
            <person name="Halanych K.M."/>
        </authorList>
    </citation>
    <scope>NUCLEOTIDE SEQUENCE [LARGE SCALE GENOMIC DNA]</scope>
    <source>
        <strain evidence="3">A1462</strain>
    </source>
</reference>
<evidence type="ECO:0000313" key="4">
    <source>
        <dbReference type="Proteomes" id="UP000254771"/>
    </source>
</evidence>
<organism evidence="3 4">
    <name type="scientific">endosymbiont of Escarpia spicata</name>
    <dbReference type="NCBI Taxonomy" id="2200908"/>
    <lineage>
        <taxon>Bacteria</taxon>
        <taxon>Pseudomonadati</taxon>
        <taxon>Pseudomonadota</taxon>
        <taxon>Gammaproteobacteria</taxon>
        <taxon>sulfur-oxidizing symbionts</taxon>
    </lineage>
</organism>
<feature type="compositionally biased region" description="Polar residues" evidence="1">
    <location>
        <begin position="143"/>
        <end position="153"/>
    </location>
</feature>
<evidence type="ECO:0000256" key="2">
    <source>
        <dbReference type="SAM" id="SignalP"/>
    </source>
</evidence>
<comment type="caution">
    <text evidence="3">The sequence shown here is derived from an EMBL/GenBank/DDBJ whole genome shotgun (WGS) entry which is preliminary data.</text>
</comment>
<feature type="region of interest" description="Disordered" evidence="1">
    <location>
        <begin position="143"/>
        <end position="168"/>
    </location>
</feature>
<keyword evidence="4" id="KW-1185">Reference proteome</keyword>
<proteinExistence type="predicted"/>
<sequence>MLNHRLKMFRFNKQLLLLILCSPLVMAGGNSTSNTMARAMLSMMDAMGKIANQSQGSNPNDGVNWSSGNNFQPFNSWQSMAPAPWSLYTMPGSAIPGQQMMPGMATPAMPSVTQQPMQGMMSQAPALAKSGQEQIQNLGSQITGGAAPTTSNVQPYQQTTPTAPTQLLNMPQSPLDGVWKGQGGKVLILAYGHFRIYANRDHHLDGQYRLGKNQLLIHDPKSNKTQSYEFAHNQGRLVLKGTNDQLLLFRKMPIQLPSPSAIQSRQSLPQQ</sequence>
<dbReference type="EMBL" id="QFXE01000005">
    <property type="protein sequence ID" value="RDH87842.1"/>
    <property type="molecule type" value="Genomic_DNA"/>
</dbReference>
<name>A0A370DRZ5_9GAMM</name>
<feature type="chain" id="PRO_5016729820" evidence="2">
    <location>
        <begin position="28"/>
        <end position="271"/>
    </location>
</feature>